<dbReference type="InterPro" id="IPR018163">
    <property type="entry name" value="Thr/Ala-tRNA-synth_IIc_edit"/>
</dbReference>
<dbReference type="EMBL" id="VJOL01000075">
    <property type="protein sequence ID" value="TSE27981.1"/>
    <property type="molecule type" value="Genomic_DNA"/>
</dbReference>
<dbReference type="Proteomes" id="UP000318542">
    <property type="component" value="Unassembled WGS sequence"/>
</dbReference>
<sequence>MHKALREVLGEHVQQKGSLVTPERTRFDFAHNAPLTRAQLEALLHRNRWNQSRTARELGWTLAKLRYWMQRMGLG</sequence>
<gene>
    <name evidence="2" type="primary">alaS_2</name>
    <name evidence="2" type="ORF">Tther_02468</name>
</gene>
<feature type="domain" description="DNA binding HTH" evidence="1">
    <location>
        <begin position="38"/>
        <end position="71"/>
    </location>
</feature>
<dbReference type="Gene3D" id="3.30.980.10">
    <property type="entry name" value="Threonyl-trna Synthetase, Chain A, domain 2"/>
    <property type="match status" value="1"/>
</dbReference>
<accession>A0A554WWP5</accession>
<dbReference type="AlphaFoldDB" id="A0A554WWP5"/>
<dbReference type="PANTHER" id="PTHR11777">
    <property type="entry name" value="ALANYL-TRNA SYNTHETASE"/>
    <property type="match status" value="1"/>
</dbReference>
<dbReference type="GO" id="GO:0006419">
    <property type="term" value="P:alanyl-tRNA aminoacylation"/>
    <property type="evidence" value="ECO:0007669"/>
    <property type="project" value="TreeGrafter"/>
</dbReference>
<dbReference type="Pfam" id="PF02954">
    <property type="entry name" value="HTH_8"/>
    <property type="match status" value="1"/>
</dbReference>
<organism evidence="2 3">
    <name type="scientific">Tepidimonas thermarum</name>
    <dbReference type="NCBI Taxonomy" id="335431"/>
    <lineage>
        <taxon>Bacteria</taxon>
        <taxon>Pseudomonadati</taxon>
        <taxon>Pseudomonadota</taxon>
        <taxon>Betaproteobacteria</taxon>
        <taxon>Burkholderiales</taxon>
        <taxon>Tepidimonas</taxon>
    </lineage>
</organism>
<dbReference type="InterPro" id="IPR050058">
    <property type="entry name" value="Ala-tRNA_ligase"/>
</dbReference>
<reference evidence="2 3" key="1">
    <citation type="submission" date="2019-07" db="EMBL/GenBank/DDBJ databases">
        <title>Tepidimonas thermarum AA-1 draft genome.</title>
        <authorList>
            <person name="Da Costa M.S."/>
            <person name="Froufe H.J.C."/>
            <person name="Egas C."/>
            <person name="Albuquerque L."/>
        </authorList>
    </citation>
    <scope>NUCLEOTIDE SEQUENCE [LARGE SCALE GENOMIC DNA]</scope>
    <source>
        <strain evidence="2 3">AA-1</strain>
    </source>
</reference>
<protein>
    <submittedName>
        <fullName evidence="2">Alanine--tRNA ligase</fullName>
        <ecNumber evidence="2">6.1.1.7</ecNumber>
    </submittedName>
</protein>
<proteinExistence type="predicted"/>
<dbReference type="PANTHER" id="PTHR11777:SF9">
    <property type="entry name" value="ALANINE--TRNA LIGASE, CYTOPLASMIC"/>
    <property type="match status" value="1"/>
</dbReference>
<evidence type="ECO:0000313" key="3">
    <source>
        <dbReference type="Proteomes" id="UP000318542"/>
    </source>
</evidence>
<dbReference type="SUPFAM" id="SSF46689">
    <property type="entry name" value="Homeodomain-like"/>
    <property type="match status" value="1"/>
</dbReference>
<dbReference type="GO" id="GO:0043565">
    <property type="term" value="F:sequence-specific DNA binding"/>
    <property type="evidence" value="ECO:0007669"/>
    <property type="project" value="InterPro"/>
</dbReference>
<comment type="caution">
    <text evidence="2">The sequence shown here is derived from an EMBL/GenBank/DDBJ whole genome shotgun (WGS) entry which is preliminary data.</text>
</comment>
<evidence type="ECO:0000313" key="2">
    <source>
        <dbReference type="EMBL" id="TSE27981.1"/>
    </source>
</evidence>
<name>A0A554WWP5_9BURK</name>
<dbReference type="EC" id="6.1.1.7" evidence="2"/>
<keyword evidence="3" id="KW-1185">Reference proteome</keyword>
<evidence type="ECO:0000259" key="1">
    <source>
        <dbReference type="Pfam" id="PF02954"/>
    </source>
</evidence>
<keyword evidence="2" id="KW-0436">Ligase</keyword>
<dbReference type="InterPro" id="IPR002197">
    <property type="entry name" value="HTH_Fis"/>
</dbReference>
<dbReference type="GO" id="GO:0000166">
    <property type="term" value="F:nucleotide binding"/>
    <property type="evidence" value="ECO:0007669"/>
    <property type="project" value="InterPro"/>
</dbReference>
<dbReference type="SUPFAM" id="SSF55186">
    <property type="entry name" value="ThrRS/AlaRS common domain"/>
    <property type="match status" value="1"/>
</dbReference>
<dbReference type="InterPro" id="IPR009057">
    <property type="entry name" value="Homeodomain-like_sf"/>
</dbReference>
<dbReference type="GO" id="GO:0004813">
    <property type="term" value="F:alanine-tRNA ligase activity"/>
    <property type="evidence" value="ECO:0007669"/>
    <property type="project" value="UniProtKB-EC"/>
</dbReference>
<dbReference type="GO" id="GO:0002161">
    <property type="term" value="F:aminoacyl-tRNA deacylase activity"/>
    <property type="evidence" value="ECO:0007669"/>
    <property type="project" value="TreeGrafter"/>
</dbReference>